<feature type="non-terminal residue" evidence="3">
    <location>
        <position position="1"/>
    </location>
</feature>
<sequence>GPQFGIYAIPNANEYCVFIGPYEKDEPLGIETIKSFVHFRRTKRTRGVWITTNKIDNIKVIDNPHSFMPPTNLHPSEIVPLDNETTVNESKDVEELNPVNSTNTAQETSTSKGSPSKEQPKLVKPIKIRKQDGFYHLASSTLVQQVSVTNSSKQPQVPPIVNFSKKSLPQNFTAETIQMPPLMKILPTLTLSTSPLMKKASDDLIPLVVKPIAEIAPQIKIVDVFSESTTMKDQNKRKYKKPDGSMFILKPEEINKRLMLQNKMMTKINPPAQNTETNNSQMDQDIENFLATTVACSPNEDIFVISDEENSNHELPIHSSWRDVWIECRNNAGLGWIRGRRNAENELSFEFPGFKFTEFYSEEEAFSKINQVLSRKIYVPKSLQLEWHVAECEDDLINKQKLQAEQLGAELVLTKRGLRHKKDLIINRNVQNKMKTSTSTYESATLSATTVGMEEVDNALVMKRMMNELEEQSKTLDNECDMLLMEMAKKSKMRFSAPQDNAQKVLLPSCSTFNISGDG</sequence>
<evidence type="ECO:0000256" key="1">
    <source>
        <dbReference type="SAM" id="Coils"/>
    </source>
</evidence>
<gene>
    <name evidence="3" type="ORF">g.7356</name>
</gene>
<protein>
    <submittedName>
        <fullName evidence="3">Uncharacterized protein</fullName>
    </submittedName>
</protein>
<feature type="region of interest" description="Disordered" evidence="2">
    <location>
        <begin position="90"/>
        <end position="122"/>
    </location>
</feature>
<dbReference type="AlphaFoldDB" id="A0A1E1W1Y8"/>
<dbReference type="EMBL" id="GDQN01010110">
    <property type="protein sequence ID" value="JAT80944.1"/>
    <property type="molecule type" value="Transcribed_RNA"/>
</dbReference>
<reference evidence="3" key="1">
    <citation type="submission" date="2015-09" db="EMBL/GenBank/DDBJ databases">
        <title>De novo assembly of Pectinophora gossypiella (Pink Bollworm) gut transcriptome.</title>
        <authorList>
            <person name="Tassone E.E."/>
        </authorList>
    </citation>
    <scope>NUCLEOTIDE SEQUENCE</scope>
</reference>
<proteinExistence type="predicted"/>
<keyword evidence="1" id="KW-0175">Coiled coil</keyword>
<evidence type="ECO:0000256" key="2">
    <source>
        <dbReference type="SAM" id="MobiDB-lite"/>
    </source>
</evidence>
<dbReference type="OrthoDB" id="6119313at2759"/>
<feature type="coiled-coil region" evidence="1">
    <location>
        <begin position="459"/>
        <end position="486"/>
    </location>
</feature>
<organism evidence="3">
    <name type="scientific">Pectinophora gossypiella</name>
    <name type="common">Cotton pink bollworm</name>
    <name type="synonym">Depressaria gossypiella</name>
    <dbReference type="NCBI Taxonomy" id="13191"/>
    <lineage>
        <taxon>Eukaryota</taxon>
        <taxon>Metazoa</taxon>
        <taxon>Ecdysozoa</taxon>
        <taxon>Arthropoda</taxon>
        <taxon>Hexapoda</taxon>
        <taxon>Insecta</taxon>
        <taxon>Pterygota</taxon>
        <taxon>Neoptera</taxon>
        <taxon>Endopterygota</taxon>
        <taxon>Lepidoptera</taxon>
        <taxon>Glossata</taxon>
        <taxon>Ditrysia</taxon>
        <taxon>Gelechioidea</taxon>
        <taxon>Gelechiidae</taxon>
        <taxon>Apatetrinae</taxon>
        <taxon>Pectinophora</taxon>
    </lineage>
</organism>
<name>A0A1E1W1Y8_PECGO</name>
<evidence type="ECO:0000313" key="3">
    <source>
        <dbReference type="EMBL" id="JAT80944.1"/>
    </source>
</evidence>
<feature type="compositionally biased region" description="Polar residues" evidence="2">
    <location>
        <begin position="98"/>
        <end position="117"/>
    </location>
</feature>
<accession>A0A1E1W1Y8</accession>